<organism evidence="2 3">
    <name type="scientific">Stephania yunnanensis</name>
    <dbReference type="NCBI Taxonomy" id="152371"/>
    <lineage>
        <taxon>Eukaryota</taxon>
        <taxon>Viridiplantae</taxon>
        <taxon>Streptophyta</taxon>
        <taxon>Embryophyta</taxon>
        <taxon>Tracheophyta</taxon>
        <taxon>Spermatophyta</taxon>
        <taxon>Magnoliopsida</taxon>
        <taxon>Ranunculales</taxon>
        <taxon>Menispermaceae</taxon>
        <taxon>Menispermoideae</taxon>
        <taxon>Cissampelideae</taxon>
        <taxon>Stephania</taxon>
    </lineage>
</organism>
<dbReference type="InterPro" id="IPR043502">
    <property type="entry name" value="DNA/RNA_pol_sf"/>
</dbReference>
<dbReference type="InterPro" id="IPR013103">
    <property type="entry name" value="RVT_2"/>
</dbReference>
<evidence type="ECO:0000259" key="1">
    <source>
        <dbReference type="Pfam" id="PF07727"/>
    </source>
</evidence>
<comment type="caution">
    <text evidence="2">The sequence shown here is derived from an EMBL/GenBank/DDBJ whole genome shotgun (WGS) entry which is preliminary data.</text>
</comment>
<dbReference type="SUPFAM" id="SSF56672">
    <property type="entry name" value="DNA/RNA polymerases"/>
    <property type="match status" value="1"/>
</dbReference>
<proteinExistence type="predicted"/>
<dbReference type="Pfam" id="PF07727">
    <property type="entry name" value="RVT_2"/>
    <property type="match status" value="1"/>
</dbReference>
<dbReference type="PANTHER" id="PTHR11439">
    <property type="entry name" value="GAG-POL-RELATED RETROTRANSPOSON"/>
    <property type="match status" value="1"/>
</dbReference>
<evidence type="ECO:0000313" key="3">
    <source>
        <dbReference type="Proteomes" id="UP001420932"/>
    </source>
</evidence>
<gene>
    <name evidence="2" type="ORF">Syun_014750</name>
</gene>
<dbReference type="PANTHER" id="PTHR11439:SF467">
    <property type="entry name" value="INTEGRASE CATALYTIC DOMAIN-CONTAINING PROTEIN"/>
    <property type="match status" value="1"/>
</dbReference>
<evidence type="ECO:0000313" key="2">
    <source>
        <dbReference type="EMBL" id="KAK9135420.1"/>
    </source>
</evidence>
<name>A0AAP0JM33_9MAGN</name>
<accession>A0AAP0JM33</accession>
<feature type="domain" description="Reverse transcriptase Ty1/copia-type" evidence="1">
    <location>
        <begin position="4"/>
        <end position="82"/>
    </location>
</feature>
<dbReference type="EMBL" id="JBBNAF010000006">
    <property type="protein sequence ID" value="KAK9135420.1"/>
    <property type="molecule type" value="Genomic_DNA"/>
</dbReference>
<protein>
    <recommendedName>
        <fullName evidence="1">Reverse transcriptase Ty1/copia-type domain-containing protein</fullName>
    </recommendedName>
</protein>
<keyword evidence="3" id="KW-1185">Reference proteome</keyword>
<sequence length="196" mass="22054">MVYILIYVDDIHITSNDTSLVCQFIDQLNKVFALKDLGDLNLLGIEVSRDDTGFHLNQASYIKTLLHKAGMDNLKHVSTPAMTTKQLVKVDAPAFSYVTLYRSLLRGLQYLTHTRPDISFIVNKLSQFQQFPTVSYWLALKRVLRYVNGTMYDALHIKSSAELSITGFADADWSCSPDDRRSIGGYSIYFGGALVS</sequence>
<dbReference type="Proteomes" id="UP001420932">
    <property type="component" value="Unassembled WGS sequence"/>
</dbReference>
<dbReference type="AlphaFoldDB" id="A0AAP0JM33"/>
<reference evidence="2 3" key="1">
    <citation type="submission" date="2024-01" db="EMBL/GenBank/DDBJ databases">
        <title>Genome assemblies of Stephania.</title>
        <authorList>
            <person name="Yang L."/>
        </authorList>
    </citation>
    <scope>NUCLEOTIDE SEQUENCE [LARGE SCALE GENOMIC DNA]</scope>
    <source>
        <strain evidence="2">YNDBR</strain>
        <tissue evidence="2">Leaf</tissue>
    </source>
</reference>